<dbReference type="PRINTS" id="PR00723">
    <property type="entry name" value="SUBTILISIN"/>
</dbReference>
<dbReference type="InterPro" id="IPR023828">
    <property type="entry name" value="Peptidase_S8_Ser-AS"/>
</dbReference>
<dbReference type="Gene3D" id="3.40.50.200">
    <property type="entry name" value="Peptidase S8/S53 domain"/>
    <property type="match status" value="2"/>
</dbReference>
<keyword evidence="3 9" id="KW-0732">Signal</keyword>
<dbReference type="Pfam" id="PF00082">
    <property type="entry name" value="Peptidase_S8"/>
    <property type="match status" value="1"/>
</dbReference>
<protein>
    <submittedName>
        <fullName evidence="12">BQ2448_1280 protein</fullName>
    </submittedName>
</protein>
<keyword evidence="4 7" id="KW-0378">Hydrolase</keyword>
<accession>A0A238FFS2</accession>
<dbReference type="PROSITE" id="PS51892">
    <property type="entry name" value="SUBTILASE"/>
    <property type="match status" value="1"/>
</dbReference>
<dbReference type="InterPro" id="IPR000209">
    <property type="entry name" value="Peptidase_S8/S53_dom"/>
</dbReference>
<evidence type="ECO:0000259" key="10">
    <source>
        <dbReference type="Pfam" id="PF00082"/>
    </source>
</evidence>
<sequence>MRSLVPIVFIILAGLAPFNWQAQALGLACAAITADSLSKSEATDGSRAAPHRYFIVADHPPPSQTSSPSSTSTKVQLSTFTASLEHIIANMPTGAEVVQHFRSKYFRGVSVVIGADITAEELYATRGVKYVIPVGKIPHPEDSMPAVQTLLKRQNPLKGMMDKRDMGAGNHSKIHYAPHTMTGVDDLHARGVSGKGTHICVIDTGADYKNPILGGGFGPGFKLTTGYDFVGDSGTSPSDYPYTECDKHATHVLGIIGANMNSYGFLGVAPEATLGLYRIFPCREQGADDDTLVQAMLRAEADGCQVISMSFQAGNSDWGDDYPPRTVMNGLSAKGIVFVASSGNSGSSGLFTAQDPAIVSSVLSVGSVDVAAFARVFPLSFDNSSIKPVGYLSTLPIMLDDSMPLYFLSQSEQLDPNSLACASLPASVPDLSNYITVVQLTPQCDFTSQQIHLTAHQARYIIVHDIGNSPTAAASFYLPGIDRGTYFLGMSKDDGLRLLSYYKSNPNLRVNFRTRTPLAPLPNLSTGGLMSAYSSHGPSNSLASPGTHNVAPGGSILSTVPRAMGSIGILSGTSMSTPFVAGVAALLLSSPSNKGLSSDQIRALLATTATPVPSGNKRSDGRPASVLVQGGGMVSAKHAFDANTLVKPYFLAMNDSSSIERTRTITLTNHNSRAVTYVFKNLPAETLALFDKGVSSDSLIPSSPPSLSKSARVSFNPTRLTIPAGGSASFQVTITSSSLYSKQFPFYSGMISIQGDDPSQQRFQVPYFGLAAKLSDAPVLSTSLASPSQYGVAGLRYPFVSVGYYSLGSVVLGRDKGSNVTNCKRSDGLTLVYRLLMPTRALFVDLVPANTTQHFTITGPQLSPSPTKSSSPEPSKRRFDATSTLGRIYTTDLLDRDHSATSDRQVTFNGDIPSTILNSSGTAVPRQLEAGQPARILLRALRPNADPALESSYDSFLSAAFQFSD</sequence>
<feature type="chain" id="PRO_5012444034" evidence="9">
    <location>
        <begin position="25"/>
        <end position="965"/>
    </location>
</feature>
<evidence type="ECO:0000256" key="6">
    <source>
        <dbReference type="PIRSR" id="PIRSR615500-1"/>
    </source>
</evidence>
<organism evidence="12 13">
    <name type="scientific">Microbotryum intermedium</name>
    <dbReference type="NCBI Taxonomy" id="269621"/>
    <lineage>
        <taxon>Eukaryota</taxon>
        <taxon>Fungi</taxon>
        <taxon>Dikarya</taxon>
        <taxon>Basidiomycota</taxon>
        <taxon>Pucciniomycotina</taxon>
        <taxon>Microbotryomycetes</taxon>
        <taxon>Microbotryales</taxon>
        <taxon>Microbotryaceae</taxon>
        <taxon>Microbotryum</taxon>
    </lineage>
</organism>
<dbReference type="GO" id="GO:0016020">
    <property type="term" value="C:membrane"/>
    <property type="evidence" value="ECO:0007669"/>
    <property type="project" value="InterPro"/>
</dbReference>
<feature type="signal peptide" evidence="9">
    <location>
        <begin position="1"/>
        <end position="24"/>
    </location>
</feature>
<feature type="active site" description="Charge relay system" evidence="6 7">
    <location>
        <position position="248"/>
    </location>
</feature>
<dbReference type="EMBL" id="FMSP01000005">
    <property type="protein sequence ID" value="SCV69886.1"/>
    <property type="molecule type" value="Genomic_DNA"/>
</dbReference>
<evidence type="ECO:0000256" key="8">
    <source>
        <dbReference type="SAM" id="MobiDB-lite"/>
    </source>
</evidence>
<dbReference type="InterPro" id="IPR036852">
    <property type="entry name" value="Peptidase_S8/S53_dom_sf"/>
</dbReference>
<gene>
    <name evidence="12" type="ORF">BQ2448_1280</name>
</gene>
<keyword evidence="13" id="KW-1185">Reference proteome</keyword>
<feature type="active site" description="Charge relay system" evidence="6 7">
    <location>
        <position position="574"/>
    </location>
</feature>
<evidence type="ECO:0000256" key="3">
    <source>
        <dbReference type="ARBA" id="ARBA00022729"/>
    </source>
</evidence>
<dbReference type="SUPFAM" id="SSF52743">
    <property type="entry name" value="Subtilisin-like"/>
    <property type="match status" value="1"/>
</dbReference>
<dbReference type="AlphaFoldDB" id="A0A238FFS2"/>
<dbReference type="InterPro" id="IPR010435">
    <property type="entry name" value="C5a/SBT2-like_Fn3"/>
</dbReference>
<feature type="active site" description="Charge relay system" evidence="6 7">
    <location>
        <position position="203"/>
    </location>
</feature>
<feature type="compositionally biased region" description="Low complexity" evidence="8">
    <location>
        <begin position="860"/>
        <end position="873"/>
    </location>
</feature>
<evidence type="ECO:0000256" key="1">
    <source>
        <dbReference type="ARBA" id="ARBA00011073"/>
    </source>
</evidence>
<evidence type="ECO:0000313" key="12">
    <source>
        <dbReference type="EMBL" id="SCV69886.1"/>
    </source>
</evidence>
<dbReference type="PANTHER" id="PTHR43806:SF66">
    <property type="entry name" value="SERIN ENDOPEPTIDASE"/>
    <property type="match status" value="1"/>
</dbReference>
<evidence type="ECO:0000256" key="7">
    <source>
        <dbReference type="PROSITE-ProRule" id="PRU01240"/>
    </source>
</evidence>
<evidence type="ECO:0000259" key="11">
    <source>
        <dbReference type="Pfam" id="PF06280"/>
    </source>
</evidence>
<dbReference type="GO" id="GO:0004252">
    <property type="term" value="F:serine-type endopeptidase activity"/>
    <property type="evidence" value="ECO:0007669"/>
    <property type="project" value="UniProtKB-UniRule"/>
</dbReference>
<dbReference type="PROSITE" id="PS51257">
    <property type="entry name" value="PROKAR_LIPOPROTEIN"/>
    <property type="match status" value="1"/>
</dbReference>
<proteinExistence type="inferred from homology"/>
<name>A0A238FFS2_9BASI</name>
<evidence type="ECO:0000256" key="4">
    <source>
        <dbReference type="ARBA" id="ARBA00022801"/>
    </source>
</evidence>
<reference evidence="13" key="1">
    <citation type="submission" date="2016-09" db="EMBL/GenBank/DDBJ databases">
        <authorList>
            <person name="Jeantristanb JTB J.-T."/>
            <person name="Ricardo R."/>
        </authorList>
    </citation>
    <scope>NUCLEOTIDE SEQUENCE [LARGE SCALE GENOMIC DNA]</scope>
</reference>
<dbReference type="STRING" id="269621.A0A238FFS2"/>
<keyword evidence="2 7" id="KW-0645">Protease</keyword>
<dbReference type="InterPro" id="IPR015500">
    <property type="entry name" value="Peptidase_S8_subtilisin-rel"/>
</dbReference>
<comment type="similarity">
    <text evidence="1 7">Belongs to the peptidase S8 family.</text>
</comment>
<keyword evidence="5 7" id="KW-0720">Serine protease</keyword>
<evidence type="ECO:0000313" key="13">
    <source>
        <dbReference type="Proteomes" id="UP000198372"/>
    </source>
</evidence>
<evidence type="ECO:0000256" key="9">
    <source>
        <dbReference type="SAM" id="SignalP"/>
    </source>
</evidence>
<dbReference type="OrthoDB" id="206201at2759"/>
<dbReference type="PANTHER" id="PTHR43806">
    <property type="entry name" value="PEPTIDASE S8"/>
    <property type="match status" value="1"/>
</dbReference>
<feature type="region of interest" description="Disordered" evidence="8">
    <location>
        <begin position="857"/>
        <end position="880"/>
    </location>
</feature>
<dbReference type="Pfam" id="PF06280">
    <property type="entry name" value="fn3_5"/>
    <property type="match status" value="1"/>
</dbReference>
<dbReference type="Proteomes" id="UP000198372">
    <property type="component" value="Unassembled WGS sequence"/>
</dbReference>
<evidence type="ECO:0000256" key="2">
    <source>
        <dbReference type="ARBA" id="ARBA00022670"/>
    </source>
</evidence>
<dbReference type="InterPro" id="IPR050131">
    <property type="entry name" value="Peptidase_S8_subtilisin-like"/>
</dbReference>
<dbReference type="GO" id="GO:0006508">
    <property type="term" value="P:proteolysis"/>
    <property type="evidence" value="ECO:0007669"/>
    <property type="project" value="UniProtKB-KW"/>
</dbReference>
<feature type="domain" description="C5a peptidase/Subtilisin-like protease SBT2-like Fn3-like" evidence="11">
    <location>
        <begin position="660"/>
        <end position="767"/>
    </location>
</feature>
<dbReference type="PROSITE" id="PS00138">
    <property type="entry name" value="SUBTILASE_SER"/>
    <property type="match status" value="1"/>
</dbReference>
<evidence type="ECO:0000256" key="5">
    <source>
        <dbReference type="ARBA" id="ARBA00022825"/>
    </source>
</evidence>
<feature type="domain" description="Peptidase S8/S53" evidence="10">
    <location>
        <begin position="194"/>
        <end position="612"/>
    </location>
</feature>
<dbReference type="GO" id="GO:0005615">
    <property type="term" value="C:extracellular space"/>
    <property type="evidence" value="ECO:0007669"/>
    <property type="project" value="TreeGrafter"/>
</dbReference>